<feature type="region of interest" description="Disordered" evidence="1">
    <location>
        <begin position="366"/>
        <end position="448"/>
    </location>
</feature>
<keyword evidence="3" id="KW-1185">Reference proteome</keyword>
<evidence type="ECO:0000313" key="3">
    <source>
        <dbReference type="Proteomes" id="UP000014978"/>
    </source>
</evidence>
<proteinExistence type="predicted"/>
<dbReference type="Proteomes" id="UP000014978">
    <property type="component" value="Unassembled WGS sequence"/>
</dbReference>
<dbReference type="EMBL" id="ATCN01000020">
    <property type="protein sequence ID" value="EPR80075.1"/>
    <property type="molecule type" value="Genomic_DNA"/>
</dbReference>
<name>S7WAU0_SPRLO</name>
<dbReference type="VEuPathDB" id="MicrosporidiaDB:SLOPH_888"/>
<feature type="compositionally biased region" description="Low complexity" evidence="1">
    <location>
        <begin position="368"/>
        <end position="377"/>
    </location>
</feature>
<reference evidence="3" key="1">
    <citation type="journal article" date="2013" name="PLoS Genet.">
        <title>The genome of Spraguea lophii and the basis of host-microsporidian interactions.</title>
        <authorList>
            <person name="Campbell S.E."/>
            <person name="Williams T.A."/>
            <person name="Yousuf A."/>
            <person name="Soanes D.M."/>
            <person name="Paszkiewicz K.H."/>
            <person name="Williams B.A.P."/>
        </authorList>
    </citation>
    <scope>NUCLEOTIDE SEQUENCE [LARGE SCALE GENOMIC DNA]</scope>
    <source>
        <strain evidence="3">42_110</strain>
    </source>
</reference>
<protein>
    <submittedName>
        <fullName evidence="2">Uncharacterized protein</fullName>
    </submittedName>
</protein>
<evidence type="ECO:0000313" key="2">
    <source>
        <dbReference type="EMBL" id="EPR80075.1"/>
    </source>
</evidence>
<gene>
    <name evidence="2" type="ORF">SLOPH_888</name>
</gene>
<sequence>MLMLMNIIRVAPMLFPSFDVDPGFSQPPIYGSCSDLCGNDDNCSIFKYTNINLNGGLVTPNYPIIKLLCKAKPLVCYKKDDLKKQLYTIFDNFFTPFHYITEYECKEKKPKSDFSCFDEIIPKRPGVCKYMDIPYFKDILAGLECDRYDVRVLTFILKRFYMYICNSIDGSLSEEDTCKESLCKLFNIPFELANKIILDKDCLNNVLINYVLKDEVTRKKFLEFLKIVITDLKNQLNEVIGTDGTTSEGTNTPCNKSGSCNKTTGGCCGSTKDTKINSGNKNLKCSNYRMYLDVLIKFCESLYKIAYCIDNKDGCMTHPGWIRSVYVRALADGETPEDPLVVYYLELGQVTCESVLAGNVPHYSVLGGSKKPVTSKPPVKPPTTPPETPGTPEKTPTTPPHDKLNDKSDNAIHGGNSDSKPIPKQEAFTLDPAPLERKKVNKLQLDQI</sequence>
<evidence type="ECO:0000256" key="1">
    <source>
        <dbReference type="SAM" id="MobiDB-lite"/>
    </source>
</evidence>
<accession>S7WAU0</accession>
<dbReference type="HOGENOM" id="CLU_611355_0_0_1"/>
<feature type="compositionally biased region" description="Basic and acidic residues" evidence="1">
    <location>
        <begin position="400"/>
        <end position="410"/>
    </location>
</feature>
<comment type="caution">
    <text evidence="2">The sequence shown here is derived from an EMBL/GenBank/DDBJ whole genome shotgun (WGS) entry which is preliminary data.</text>
</comment>
<feature type="compositionally biased region" description="Pro residues" evidence="1">
    <location>
        <begin position="378"/>
        <end position="389"/>
    </location>
</feature>
<organism evidence="2 3">
    <name type="scientific">Spraguea lophii (strain 42_110)</name>
    <name type="common">Microsporidian parasite</name>
    <dbReference type="NCBI Taxonomy" id="1358809"/>
    <lineage>
        <taxon>Eukaryota</taxon>
        <taxon>Fungi</taxon>
        <taxon>Fungi incertae sedis</taxon>
        <taxon>Microsporidia</taxon>
        <taxon>Spragueidae</taxon>
        <taxon>Spraguea</taxon>
    </lineage>
</organism>
<dbReference type="InParanoid" id="S7WAU0"/>
<dbReference type="AlphaFoldDB" id="S7WAU0"/>